<dbReference type="GO" id="GO:0005739">
    <property type="term" value="C:mitochondrion"/>
    <property type="evidence" value="ECO:0007669"/>
    <property type="project" value="TreeGrafter"/>
</dbReference>
<dbReference type="PANTHER" id="PTHR47934">
    <property type="entry name" value="PENTATRICOPEPTIDE REPEAT-CONTAINING PROTEIN PET309, MITOCHONDRIAL"/>
    <property type="match status" value="1"/>
</dbReference>
<evidence type="ECO:0000256" key="2">
    <source>
        <dbReference type="ARBA" id="ARBA00022946"/>
    </source>
</evidence>
<dbReference type="GO" id="GO:0003729">
    <property type="term" value="F:mRNA binding"/>
    <property type="evidence" value="ECO:0007669"/>
    <property type="project" value="TreeGrafter"/>
</dbReference>
<evidence type="ECO:0000256" key="1">
    <source>
        <dbReference type="ARBA" id="ARBA00022737"/>
    </source>
</evidence>
<protein>
    <submittedName>
        <fullName evidence="3">Pentatricopeptide repeat-containing protein</fullName>
    </submittedName>
</protein>
<dbReference type="GO" id="GO:0007005">
    <property type="term" value="P:mitochondrion organization"/>
    <property type="evidence" value="ECO:0007669"/>
    <property type="project" value="TreeGrafter"/>
</dbReference>
<keyword evidence="1" id="KW-0677">Repeat</keyword>
<name>A0A833R1U2_9POAL</name>
<keyword evidence="2" id="KW-0809">Transit peptide</keyword>
<dbReference type="OrthoDB" id="185373at2759"/>
<reference evidence="3" key="1">
    <citation type="submission" date="2020-01" db="EMBL/GenBank/DDBJ databases">
        <title>Genome sequence of Kobresia littledalei, the first chromosome-level genome in the family Cyperaceae.</title>
        <authorList>
            <person name="Qu G."/>
        </authorList>
    </citation>
    <scope>NUCLEOTIDE SEQUENCE</scope>
    <source>
        <strain evidence="3">C.B.Clarke</strain>
        <tissue evidence="3">Leaf</tissue>
    </source>
</reference>
<comment type="caution">
    <text evidence="3">The sequence shown here is derived from an EMBL/GenBank/DDBJ whole genome shotgun (WGS) entry which is preliminary data.</text>
</comment>
<dbReference type="Proteomes" id="UP000623129">
    <property type="component" value="Unassembled WGS sequence"/>
</dbReference>
<sequence length="89" mass="10470">MLDDMYKDGLVREAMKLFSVMREKDTIPEVVEVFYKVSRFNDAIKVFFKMKKNGIVPNAYSYGLCKGRRLSDCEELSFEMKKAIRTKKN</sequence>
<dbReference type="AlphaFoldDB" id="A0A833R1U2"/>
<dbReference type="PANTHER" id="PTHR47934:SF6">
    <property type="entry name" value="MITOCHONDRIAL GROUP I INTRON SPLICING FACTOR CCM1-RELATED"/>
    <property type="match status" value="1"/>
</dbReference>
<accession>A0A833R1U2</accession>
<dbReference type="EMBL" id="SWLB01000010">
    <property type="protein sequence ID" value="KAF3333714.1"/>
    <property type="molecule type" value="Genomic_DNA"/>
</dbReference>
<evidence type="ECO:0000313" key="4">
    <source>
        <dbReference type="Proteomes" id="UP000623129"/>
    </source>
</evidence>
<organism evidence="3 4">
    <name type="scientific">Carex littledalei</name>
    <dbReference type="NCBI Taxonomy" id="544730"/>
    <lineage>
        <taxon>Eukaryota</taxon>
        <taxon>Viridiplantae</taxon>
        <taxon>Streptophyta</taxon>
        <taxon>Embryophyta</taxon>
        <taxon>Tracheophyta</taxon>
        <taxon>Spermatophyta</taxon>
        <taxon>Magnoliopsida</taxon>
        <taxon>Liliopsida</taxon>
        <taxon>Poales</taxon>
        <taxon>Cyperaceae</taxon>
        <taxon>Cyperoideae</taxon>
        <taxon>Cariceae</taxon>
        <taxon>Carex</taxon>
        <taxon>Carex subgen. Euthyceras</taxon>
    </lineage>
</organism>
<dbReference type="NCBIfam" id="TIGR00756">
    <property type="entry name" value="PPR"/>
    <property type="match status" value="1"/>
</dbReference>
<proteinExistence type="predicted"/>
<gene>
    <name evidence="3" type="ORF">FCM35_KLT01405</name>
</gene>
<dbReference type="Pfam" id="PF01535">
    <property type="entry name" value="PPR"/>
    <property type="match status" value="2"/>
</dbReference>
<dbReference type="GO" id="GO:0006396">
    <property type="term" value="P:RNA processing"/>
    <property type="evidence" value="ECO:0007669"/>
    <property type="project" value="TreeGrafter"/>
</dbReference>
<dbReference type="InterPro" id="IPR011990">
    <property type="entry name" value="TPR-like_helical_dom_sf"/>
</dbReference>
<dbReference type="Gene3D" id="1.25.40.10">
    <property type="entry name" value="Tetratricopeptide repeat domain"/>
    <property type="match status" value="1"/>
</dbReference>
<keyword evidence="4" id="KW-1185">Reference proteome</keyword>
<evidence type="ECO:0000313" key="3">
    <source>
        <dbReference type="EMBL" id="KAF3333714.1"/>
    </source>
</evidence>
<dbReference type="InterPro" id="IPR051114">
    <property type="entry name" value="Mito_RNA_Proc_CCM1"/>
</dbReference>
<dbReference type="InterPro" id="IPR002885">
    <property type="entry name" value="PPR_rpt"/>
</dbReference>